<keyword evidence="6" id="KW-1185">Reference proteome</keyword>
<dbReference type="SUPFAM" id="SSF51735">
    <property type="entry name" value="NAD(P)-binding Rossmann-fold domains"/>
    <property type="match status" value="1"/>
</dbReference>
<dbReference type="AlphaFoldDB" id="A0A7W7ZYR4"/>
<dbReference type="EMBL" id="JACHIN010000001">
    <property type="protein sequence ID" value="MBB5075755.1"/>
    <property type="molecule type" value="Genomic_DNA"/>
</dbReference>
<dbReference type="GO" id="GO:0016616">
    <property type="term" value="F:oxidoreductase activity, acting on the CH-OH group of donors, NAD or NADP as acceptor"/>
    <property type="evidence" value="ECO:0007669"/>
    <property type="project" value="UniProtKB-ARBA"/>
</dbReference>
<evidence type="ECO:0000256" key="3">
    <source>
        <dbReference type="RuleBase" id="RU000363"/>
    </source>
</evidence>
<protein>
    <submittedName>
        <fullName evidence="5">NADP-dependent 3-hydroxy acid dehydrogenase YdfG</fullName>
    </submittedName>
</protein>
<dbReference type="PRINTS" id="PR00081">
    <property type="entry name" value="GDHRDH"/>
</dbReference>
<dbReference type="PRINTS" id="PR00080">
    <property type="entry name" value="SDRFAMILY"/>
</dbReference>
<dbReference type="PANTHER" id="PTHR43115:SF4">
    <property type="entry name" value="DEHYDROGENASE_REDUCTASE SDR FAMILY MEMBER 11"/>
    <property type="match status" value="1"/>
</dbReference>
<evidence type="ECO:0000256" key="2">
    <source>
        <dbReference type="ARBA" id="ARBA00023002"/>
    </source>
</evidence>
<dbReference type="InterPro" id="IPR020904">
    <property type="entry name" value="Sc_DH/Rdtase_CS"/>
</dbReference>
<dbReference type="InterPro" id="IPR057326">
    <property type="entry name" value="KR_dom"/>
</dbReference>
<accession>A0A7W7ZYR4</accession>
<dbReference type="Pfam" id="PF00106">
    <property type="entry name" value="adh_short"/>
    <property type="match status" value="1"/>
</dbReference>
<evidence type="ECO:0000313" key="6">
    <source>
        <dbReference type="Proteomes" id="UP000568380"/>
    </source>
</evidence>
<dbReference type="InterPro" id="IPR002347">
    <property type="entry name" value="SDR_fam"/>
</dbReference>
<organism evidence="5 6">
    <name type="scientific">Nonomuraea endophytica</name>
    <dbReference type="NCBI Taxonomy" id="714136"/>
    <lineage>
        <taxon>Bacteria</taxon>
        <taxon>Bacillati</taxon>
        <taxon>Actinomycetota</taxon>
        <taxon>Actinomycetes</taxon>
        <taxon>Streptosporangiales</taxon>
        <taxon>Streptosporangiaceae</taxon>
        <taxon>Nonomuraea</taxon>
    </lineage>
</organism>
<sequence>MDNRIAVITGASSGIGAAVAVKLAERGARVALVARRKDRVEALRDQIGDRAIAVAADVSDPAEVEAARSRVAAELGRVDLVVNAAGILVPGLLDTPGPGTPADWRRQLDVNVSGLLNVFHAFLPDLQAAAAAGGPADLVNVSSVAAARIEPGAAVYAATKAAVSHLSRNFRNELAPRNIRVTNLEPGVVVTELLSASELGTAWLEDMKTKIDPLAAADVAEVVAFAVSRPIHVSLPEITVVPTRQV</sequence>
<comment type="similarity">
    <text evidence="1 3">Belongs to the short-chain dehydrogenases/reductases (SDR) family.</text>
</comment>
<gene>
    <name evidence="5" type="ORF">HNR40_001201</name>
</gene>
<dbReference type="SMART" id="SM00822">
    <property type="entry name" value="PKS_KR"/>
    <property type="match status" value="1"/>
</dbReference>
<reference evidence="5 6" key="1">
    <citation type="submission" date="2020-08" db="EMBL/GenBank/DDBJ databases">
        <title>Genomic Encyclopedia of Type Strains, Phase IV (KMG-IV): sequencing the most valuable type-strain genomes for metagenomic binning, comparative biology and taxonomic classification.</title>
        <authorList>
            <person name="Goeker M."/>
        </authorList>
    </citation>
    <scope>NUCLEOTIDE SEQUENCE [LARGE SCALE GENOMIC DNA]</scope>
    <source>
        <strain evidence="5 6">DSM 45385</strain>
    </source>
</reference>
<dbReference type="Proteomes" id="UP000568380">
    <property type="component" value="Unassembled WGS sequence"/>
</dbReference>
<keyword evidence="2" id="KW-0560">Oxidoreductase</keyword>
<proteinExistence type="inferred from homology"/>
<dbReference type="PROSITE" id="PS00061">
    <property type="entry name" value="ADH_SHORT"/>
    <property type="match status" value="1"/>
</dbReference>
<dbReference type="Gene3D" id="3.40.50.720">
    <property type="entry name" value="NAD(P)-binding Rossmann-like Domain"/>
    <property type="match status" value="1"/>
</dbReference>
<name>A0A7W7ZYR4_9ACTN</name>
<dbReference type="RefSeq" id="WP_246508354.1">
    <property type="nucleotide sequence ID" value="NZ_JACHIN010000001.1"/>
</dbReference>
<dbReference type="PANTHER" id="PTHR43115">
    <property type="entry name" value="DEHYDROGENASE/REDUCTASE SDR FAMILY MEMBER 11"/>
    <property type="match status" value="1"/>
</dbReference>
<evidence type="ECO:0000256" key="1">
    <source>
        <dbReference type="ARBA" id="ARBA00006484"/>
    </source>
</evidence>
<comment type="caution">
    <text evidence="5">The sequence shown here is derived from an EMBL/GenBank/DDBJ whole genome shotgun (WGS) entry which is preliminary data.</text>
</comment>
<evidence type="ECO:0000313" key="5">
    <source>
        <dbReference type="EMBL" id="MBB5075755.1"/>
    </source>
</evidence>
<dbReference type="FunFam" id="3.40.50.720:FF:000047">
    <property type="entry name" value="NADP-dependent L-serine/L-allo-threonine dehydrogenase"/>
    <property type="match status" value="1"/>
</dbReference>
<feature type="domain" description="Ketoreductase" evidence="4">
    <location>
        <begin position="4"/>
        <end position="187"/>
    </location>
</feature>
<evidence type="ECO:0000259" key="4">
    <source>
        <dbReference type="SMART" id="SM00822"/>
    </source>
</evidence>
<dbReference type="InterPro" id="IPR036291">
    <property type="entry name" value="NAD(P)-bd_dom_sf"/>
</dbReference>